<proteinExistence type="predicted"/>
<accession>A0A0V0IF25</accession>
<organism evidence="1">
    <name type="scientific">Solanum chacoense</name>
    <name type="common">Chaco potato</name>
    <dbReference type="NCBI Taxonomy" id="4108"/>
    <lineage>
        <taxon>Eukaryota</taxon>
        <taxon>Viridiplantae</taxon>
        <taxon>Streptophyta</taxon>
        <taxon>Embryophyta</taxon>
        <taxon>Tracheophyta</taxon>
        <taxon>Spermatophyta</taxon>
        <taxon>Magnoliopsida</taxon>
        <taxon>eudicotyledons</taxon>
        <taxon>Gunneridae</taxon>
        <taxon>Pentapetalae</taxon>
        <taxon>asterids</taxon>
        <taxon>lamiids</taxon>
        <taxon>Solanales</taxon>
        <taxon>Solanaceae</taxon>
        <taxon>Solanoideae</taxon>
        <taxon>Solaneae</taxon>
        <taxon>Solanum</taxon>
    </lineage>
</organism>
<dbReference type="EMBL" id="GEDG01007611">
    <property type="protein sequence ID" value="JAP30887.1"/>
    <property type="molecule type" value="Transcribed_RNA"/>
</dbReference>
<dbReference type="EMBL" id="GEDG01007039">
    <property type="protein sequence ID" value="JAP31450.1"/>
    <property type="molecule type" value="Transcribed_RNA"/>
</dbReference>
<dbReference type="AlphaFoldDB" id="A0A0V0IF25"/>
<reference evidence="1" key="1">
    <citation type="submission" date="2015-12" db="EMBL/GenBank/DDBJ databases">
        <title>Gene expression during late stages of embryo sac development: a critical building block for successful pollen-pistil interactions.</title>
        <authorList>
            <person name="Liu Y."/>
            <person name="Joly V."/>
            <person name="Sabar M."/>
            <person name="Matton D.P."/>
        </authorList>
    </citation>
    <scope>NUCLEOTIDE SEQUENCE</scope>
</reference>
<sequence>MNSMTPNSNCIANCQLQREIVLIMNCRELKVTKKEMRTTEEGGQGIQNFHIKLAYSNAYATGYLYVVPTLQISCFTLHVFHYLDAKRNLLTLLVAFPLL</sequence>
<evidence type="ECO:0000313" key="1">
    <source>
        <dbReference type="EMBL" id="JAP30887.1"/>
    </source>
</evidence>
<protein>
    <submittedName>
        <fullName evidence="1">Putative ovule protein</fullName>
    </submittedName>
</protein>
<name>A0A0V0IF25_SOLCH</name>